<feature type="disulfide bond" evidence="4">
    <location>
        <begin position="67"/>
        <end position="76"/>
    </location>
</feature>
<keyword evidence="2" id="KW-0677">Repeat</keyword>
<accession>A0A2G8LLH7</accession>
<evidence type="ECO:0000313" key="7">
    <source>
        <dbReference type="Proteomes" id="UP000230750"/>
    </source>
</evidence>
<dbReference type="Proteomes" id="UP000230750">
    <property type="component" value="Unassembled WGS sequence"/>
</dbReference>
<dbReference type="AlphaFoldDB" id="A0A2G8LLH7"/>
<proteinExistence type="predicted"/>
<dbReference type="STRING" id="307972.A0A2G8LLH7"/>
<dbReference type="GO" id="GO:0008045">
    <property type="term" value="P:motor neuron axon guidance"/>
    <property type="evidence" value="ECO:0007669"/>
    <property type="project" value="TreeGrafter"/>
</dbReference>
<dbReference type="PANTHER" id="PTHR11219:SF69">
    <property type="entry name" value="TENEURIN-A"/>
    <property type="match status" value="1"/>
</dbReference>
<evidence type="ECO:0000313" key="6">
    <source>
        <dbReference type="EMBL" id="PIK61111.1"/>
    </source>
</evidence>
<reference evidence="6 7" key="1">
    <citation type="journal article" date="2017" name="PLoS Biol.">
        <title>The sea cucumber genome provides insights into morphological evolution and visceral regeneration.</title>
        <authorList>
            <person name="Zhang X."/>
            <person name="Sun L."/>
            <person name="Yuan J."/>
            <person name="Sun Y."/>
            <person name="Gao Y."/>
            <person name="Zhang L."/>
            <person name="Li S."/>
            <person name="Dai H."/>
            <person name="Hamel J.F."/>
            <person name="Liu C."/>
            <person name="Yu Y."/>
            <person name="Liu S."/>
            <person name="Lin W."/>
            <person name="Guo K."/>
            <person name="Jin S."/>
            <person name="Xu P."/>
            <person name="Storey K.B."/>
            <person name="Huan P."/>
            <person name="Zhang T."/>
            <person name="Zhou Y."/>
            <person name="Zhang J."/>
            <person name="Lin C."/>
            <person name="Li X."/>
            <person name="Xing L."/>
            <person name="Huo D."/>
            <person name="Sun M."/>
            <person name="Wang L."/>
            <person name="Mercier A."/>
            <person name="Li F."/>
            <person name="Yang H."/>
            <person name="Xiang J."/>
        </authorList>
    </citation>
    <scope>NUCLEOTIDE SEQUENCE [LARGE SCALE GENOMIC DNA]</scope>
    <source>
        <strain evidence="6">Shaxun</strain>
        <tissue evidence="6">Muscle</tissue>
    </source>
</reference>
<dbReference type="PROSITE" id="PS50026">
    <property type="entry name" value="EGF_3"/>
    <property type="match status" value="1"/>
</dbReference>
<sequence length="197" mass="21187">MCVFRGCPGTNNMNCTNRGLCNQLEQTCFCDSKWKGLACELPNCEGTPDCNAQGDCILVDGEGHCECYEGWIGPACNVECIQGTQDPDYPSLCVCEPCYSGDKCDIQCSGQGSCIDSACVCESNYKGDDCSELNCPGEPDCLERGSCVLRDDTALCLCGAGLLEITAVQSYVLGTTVQWQWFVGFSQACKESLKTSN</sequence>
<evidence type="ECO:0000259" key="5">
    <source>
        <dbReference type="PROSITE" id="PS50026"/>
    </source>
</evidence>
<keyword evidence="3 4" id="KW-1015">Disulfide bond</keyword>
<dbReference type="EMBL" id="MRZV01000040">
    <property type="protein sequence ID" value="PIK61111.1"/>
    <property type="molecule type" value="Genomic_DNA"/>
</dbReference>
<protein>
    <recommendedName>
        <fullName evidence="5">EGF-like domain-containing protein</fullName>
    </recommendedName>
</protein>
<comment type="caution">
    <text evidence="6">The sequence shown here is derived from an EMBL/GenBank/DDBJ whole genome shotgun (WGS) entry which is preliminary data.</text>
</comment>
<dbReference type="PROSITE" id="PS00022">
    <property type="entry name" value="EGF_1"/>
    <property type="match status" value="2"/>
</dbReference>
<dbReference type="Pfam" id="PF23106">
    <property type="entry name" value="EGF_Teneurin"/>
    <property type="match status" value="2"/>
</dbReference>
<evidence type="ECO:0000256" key="2">
    <source>
        <dbReference type="ARBA" id="ARBA00022737"/>
    </source>
</evidence>
<dbReference type="InterPro" id="IPR051216">
    <property type="entry name" value="Teneurin"/>
</dbReference>
<feature type="domain" description="EGF-like" evidence="5">
    <location>
        <begin position="40"/>
        <end position="77"/>
    </location>
</feature>
<keyword evidence="1 4" id="KW-0245">EGF-like domain</keyword>
<keyword evidence="7" id="KW-1185">Reference proteome</keyword>
<dbReference type="Gene3D" id="2.10.25.10">
    <property type="entry name" value="Laminin"/>
    <property type="match status" value="2"/>
</dbReference>
<evidence type="ECO:0000256" key="3">
    <source>
        <dbReference type="ARBA" id="ARBA00023157"/>
    </source>
</evidence>
<dbReference type="OrthoDB" id="442731at2759"/>
<evidence type="ECO:0000256" key="1">
    <source>
        <dbReference type="ARBA" id="ARBA00022536"/>
    </source>
</evidence>
<gene>
    <name evidence="6" type="ORF">BSL78_01936</name>
</gene>
<name>A0A2G8LLH7_STIJA</name>
<dbReference type="InterPro" id="IPR000742">
    <property type="entry name" value="EGF"/>
</dbReference>
<evidence type="ECO:0000256" key="4">
    <source>
        <dbReference type="PROSITE-ProRule" id="PRU00076"/>
    </source>
</evidence>
<dbReference type="PANTHER" id="PTHR11219">
    <property type="entry name" value="TENEURIN AND N-ACETYLGLUCOSAMINE-1-PHOSPHODIESTER ALPHA-N-ACETYLGLUCOSAMINIDASE"/>
    <property type="match status" value="1"/>
</dbReference>
<comment type="caution">
    <text evidence="4">Lacks conserved residue(s) required for the propagation of feature annotation.</text>
</comment>
<organism evidence="6 7">
    <name type="scientific">Stichopus japonicus</name>
    <name type="common">Sea cucumber</name>
    <dbReference type="NCBI Taxonomy" id="307972"/>
    <lineage>
        <taxon>Eukaryota</taxon>
        <taxon>Metazoa</taxon>
        <taxon>Echinodermata</taxon>
        <taxon>Eleutherozoa</taxon>
        <taxon>Echinozoa</taxon>
        <taxon>Holothuroidea</taxon>
        <taxon>Aspidochirotacea</taxon>
        <taxon>Aspidochirotida</taxon>
        <taxon>Stichopodidae</taxon>
        <taxon>Apostichopus</taxon>
    </lineage>
</organism>